<dbReference type="CDD" id="cd18093">
    <property type="entry name" value="SpoU-like_TrmJ"/>
    <property type="match status" value="1"/>
</dbReference>
<keyword evidence="4" id="KW-0949">S-adenosyl-L-methionine</keyword>
<comment type="similarity">
    <text evidence="1">Belongs to the class IV-like SAM-binding methyltransferase superfamily. RNA methyltransferase TrmH family.</text>
</comment>
<dbReference type="GO" id="GO:0003723">
    <property type="term" value="F:RNA binding"/>
    <property type="evidence" value="ECO:0007669"/>
    <property type="project" value="InterPro"/>
</dbReference>
<evidence type="ECO:0000256" key="4">
    <source>
        <dbReference type="ARBA" id="ARBA00022691"/>
    </source>
</evidence>
<evidence type="ECO:0000256" key="3">
    <source>
        <dbReference type="ARBA" id="ARBA00022679"/>
    </source>
</evidence>
<dbReference type="EMBL" id="CYHF01000005">
    <property type="protein sequence ID" value="CUA97223.1"/>
    <property type="molecule type" value="Genomic_DNA"/>
</dbReference>
<name>A0A0K6I2E2_9BURK</name>
<protein>
    <submittedName>
        <fullName evidence="6">tRNA C32,U32 (Ribose-2'-O)-methylase TrmJ or a related methyltransferase</fullName>
    </submittedName>
</protein>
<accession>A0A0K6I2E2</accession>
<dbReference type="InterPro" id="IPR029026">
    <property type="entry name" value="tRNA_m1G_MTases_N"/>
</dbReference>
<dbReference type="PANTHER" id="PTHR42786:SF2">
    <property type="entry name" value="TRNA (CYTIDINE_URIDINE-2'-O-)-METHYLTRANSFERASE TRMJ"/>
    <property type="match status" value="1"/>
</dbReference>
<dbReference type="InterPro" id="IPR001537">
    <property type="entry name" value="SpoU_MeTrfase"/>
</dbReference>
<dbReference type="SUPFAM" id="SSF75217">
    <property type="entry name" value="alpha/beta knot"/>
    <property type="match status" value="1"/>
</dbReference>
<evidence type="ECO:0000256" key="1">
    <source>
        <dbReference type="ARBA" id="ARBA00007228"/>
    </source>
</evidence>
<keyword evidence="7" id="KW-1185">Reference proteome</keyword>
<dbReference type="InterPro" id="IPR004384">
    <property type="entry name" value="RNA_MeTrfase_TrmJ/LasT"/>
</dbReference>
<dbReference type="GO" id="GO:0008173">
    <property type="term" value="F:RNA methyltransferase activity"/>
    <property type="evidence" value="ECO:0007669"/>
    <property type="project" value="InterPro"/>
</dbReference>
<gene>
    <name evidence="6" type="ORF">Ga0061069_105178</name>
</gene>
<organism evidence="6 7">
    <name type="scientific">Thiomonas bhubaneswarensis</name>
    <dbReference type="NCBI Taxonomy" id="339866"/>
    <lineage>
        <taxon>Bacteria</taxon>
        <taxon>Pseudomonadati</taxon>
        <taxon>Pseudomonadota</taxon>
        <taxon>Betaproteobacteria</taxon>
        <taxon>Burkholderiales</taxon>
        <taxon>Thiomonas</taxon>
    </lineage>
</organism>
<evidence type="ECO:0000313" key="6">
    <source>
        <dbReference type="EMBL" id="CUA97223.1"/>
    </source>
</evidence>
<dbReference type="Proteomes" id="UP000183649">
    <property type="component" value="Unassembled WGS sequence"/>
</dbReference>
<proteinExistence type="inferred from homology"/>
<keyword evidence="2 6" id="KW-0489">Methyltransferase</keyword>
<dbReference type="AlphaFoldDB" id="A0A0K6I2E2"/>
<feature type="domain" description="tRNA/rRNA methyltransferase SpoU type" evidence="5">
    <location>
        <begin position="22"/>
        <end position="173"/>
    </location>
</feature>
<keyword evidence="3 6" id="KW-0808">Transferase</keyword>
<dbReference type="GO" id="GO:0005829">
    <property type="term" value="C:cytosol"/>
    <property type="evidence" value="ECO:0007669"/>
    <property type="project" value="TreeGrafter"/>
</dbReference>
<evidence type="ECO:0000313" key="7">
    <source>
        <dbReference type="Proteomes" id="UP000183649"/>
    </source>
</evidence>
<dbReference type="STRING" id="339866.GCA_001418255_01684"/>
<sequence length="281" mass="29976">MNDAHFIEGRAAPSGHAADDTVFVLVGTSHPGNVGAAARALKNMGFGTLRLVAPRYADVLTQPETLAFASGAEDVLASAQVLPELSAAVEDCGVVVALSARVRDFGPPLHTPEWLPQLSQRSAEQGRRVAFVFGSERFGLSNADVYRCDALLSIPANPAYTSLNLAQAVQVIAWEWRKAVGLHAVQPAQAEAVAATAGEVRGMLEHVEQALLALEVPTPVLHASFCLGYSAWPRAPSLPATKCRFCGGYARRFCARCRPADARLLHVRCAFNTLPLPFHGC</sequence>
<dbReference type="InterPro" id="IPR029028">
    <property type="entry name" value="Alpha/beta_knot_MTases"/>
</dbReference>
<dbReference type="PANTHER" id="PTHR42786">
    <property type="entry name" value="TRNA/RRNA METHYLTRANSFERASE"/>
    <property type="match status" value="1"/>
</dbReference>
<dbReference type="Pfam" id="PF00588">
    <property type="entry name" value="SpoU_methylase"/>
    <property type="match status" value="1"/>
</dbReference>
<dbReference type="GO" id="GO:0002128">
    <property type="term" value="P:tRNA nucleoside ribose methylation"/>
    <property type="evidence" value="ECO:0007669"/>
    <property type="project" value="TreeGrafter"/>
</dbReference>
<reference evidence="7" key="1">
    <citation type="submission" date="2015-08" db="EMBL/GenBank/DDBJ databases">
        <authorList>
            <person name="Varghese N."/>
        </authorList>
    </citation>
    <scope>NUCLEOTIDE SEQUENCE [LARGE SCALE GENOMIC DNA]</scope>
    <source>
        <strain evidence="7">DSM 18181</strain>
    </source>
</reference>
<dbReference type="Gene3D" id="3.40.1280.10">
    <property type="match status" value="1"/>
</dbReference>
<evidence type="ECO:0000259" key="5">
    <source>
        <dbReference type="Pfam" id="PF00588"/>
    </source>
</evidence>
<evidence type="ECO:0000256" key="2">
    <source>
        <dbReference type="ARBA" id="ARBA00022603"/>
    </source>
</evidence>